<keyword evidence="2" id="KW-0805">Transcription regulation</keyword>
<dbReference type="InterPro" id="IPR036388">
    <property type="entry name" value="WH-like_DNA-bd_sf"/>
</dbReference>
<proteinExistence type="inferred from homology"/>
<sequence length="283" mass="30365">MSATLDIELLRTFHAVARLGRFRAAAAHVHKSAAAVSVHIQRLEALVGARLLERDNQSVTLTPLGQRFLARTAELLDAHDRVLADLRGAPPAGRVRLGIPDEYAEHVIRDILPAFAQAWPGVTLELATAPSLVLRDQVARRRLHLAVVAQPAAAGRRASRPLALTTPLWVAGAAAGPLPAPVPLALHAADCPYRTAMIEALERAGRAWRTVLASPSSRAVEACVEAGLGISIVDRSRITARMRVLDDMPKVAPHEVVLLRDGSAGGQAAADVLEETLRQHFRL</sequence>
<evidence type="ECO:0000256" key="4">
    <source>
        <dbReference type="ARBA" id="ARBA00023163"/>
    </source>
</evidence>
<dbReference type="AlphaFoldDB" id="A0A261VHV2"/>
<dbReference type="Proteomes" id="UP000215633">
    <property type="component" value="Unassembled WGS sequence"/>
</dbReference>
<keyword evidence="4" id="KW-0804">Transcription</keyword>
<dbReference type="EMBL" id="NEVT01000007">
    <property type="protein sequence ID" value="OZI73734.1"/>
    <property type="molecule type" value="Genomic_DNA"/>
</dbReference>
<evidence type="ECO:0000313" key="6">
    <source>
        <dbReference type="EMBL" id="OZI73734.1"/>
    </source>
</evidence>
<gene>
    <name evidence="6" type="ORF">CAL24_17975</name>
</gene>
<dbReference type="InterPro" id="IPR000847">
    <property type="entry name" value="LysR_HTH_N"/>
</dbReference>
<name>A0A261VHV2_9BORD</name>
<dbReference type="GO" id="GO:0003700">
    <property type="term" value="F:DNA-binding transcription factor activity"/>
    <property type="evidence" value="ECO:0007669"/>
    <property type="project" value="InterPro"/>
</dbReference>
<dbReference type="SUPFAM" id="SSF46785">
    <property type="entry name" value="Winged helix' DNA-binding domain"/>
    <property type="match status" value="1"/>
</dbReference>
<evidence type="ECO:0000313" key="7">
    <source>
        <dbReference type="Proteomes" id="UP000215633"/>
    </source>
</evidence>
<organism evidence="6 7">
    <name type="scientific">Bordetella genomosp. 2</name>
    <dbReference type="NCBI Taxonomy" id="1983456"/>
    <lineage>
        <taxon>Bacteria</taxon>
        <taxon>Pseudomonadati</taxon>
        <taxon>Pseudomonadota</taxon>
        <taxon>Betaproteobacteria</taxon>
        <taxon>Burkholderiales</taxon>
        <taxon>Alcaligenaceae</taxon>
        <taxon>Bordetella</taxon>
    </lineage>
</organism>
<dbReference type="InterPro" id="IPR036390">
    <property type="entry name" value="WH_DNA-bd_sf"/>
</dbReference>
<keyword evidence="3" id="KW-0238">DNA-binding</keyword>
<dbReference type="Gene3D" id="1.10.10.10">
    <property type="entry name" value="Winged helix-like DNA-binding domain superfamily/Winged helix DNA-binding domain"/>
    <property type="match status" value="1"/>
</dbReference>
<evidence type="ECO:0000256" key="2">
    <source>
        <dbReference type="ARBA" id="ARBA00023015"/>
    </source>
</evidence>
<dbReference type="InterPro" id="IPR050176">
    <property type="entry name" value="LTTR"/>
</dbReference>
<evidence type="ECO:0000259" key="5">
    <source>
        <dbReference type="PROSITE" id="PS50931"/>
    </source>
</evidence>
<accession>A0A261VHV2</accession>
<dbReference type="PANTHER" id="PTHR30579">
    <property type="entry name" value="TRANSCRIPTIONAL REGULATOR"/>
    <property type="match status" value="1"/>
</dbReference>
<dbReference type="RefSeq" id="WP_094807455.1">
    <property type="nucleotide sequence ID" value="NZ_NEVT01000007.1"/>
</dbReference>
<dbReference type="PROSITE" id="PS50931">
    <property type="entry name" value="HTH_LYSR"/>
    <property type="match status" value="1"/>
</dbReference>
<comment type="caution">
    <text evidence="6">The sequence shown here is derived from an EMBL/GenBank/DDBJ whole genome shotgun (WGS) entry which is preliminary data.</text>
</comment>
<dbReference type="Pfam" id="PF03466">
    <property type="entry name" value="LysR_substrate"/>
    <property type="match status" value="1"/>
</dbReference>
<feature type="domain" description="HTH lysR-type" evidence="5">
    <location>
        <begin position="5"/>
        <end position="62"/>
    </location>
</feature>
<comment type="similarity">
    <text evidence="1">Belongs to the LysR transcriptional regulatory family.</text>
</comment>
<evidence type="ECO:0000256" key="1">
    <source>
        <dbReference type="ARBA" id="ARBA00009437"/>
    </source>
</evidence>
<protein>
    <submittedName>
        <fullName evidence="6">LysR family transcriptional regulator</fullName>
    </submittedName>
</protein>
<dbReference type="Pfam" id="PF00126">
    <property type="entry name" value="HTH_1"/>
    <property type="match status" value="1"/>
</dbReference>
<dbReference type="SUPFAM" id="SSF53850">
    <property type="entry name" value="Periplasmic binding protein-like II"/>
    <property type="match status" value="1"/>
</dbReference>
<reference evidence="7" key="1">
    <citation type="submission" date="2017-05" db="EMBL/GenBank/DDBJ databases">
        <title>Complete and WGS of Bordetella genogroups.</title>
        <authorList>
            <person name="Spilker T."/>
            <person name="Lipuma J."/>
        </authorList>
    </citation>
    <scope>NUCLEOTIDE SEQUENCE [LARGE SCALE GENOMIC DNA]</scope>
    <source>
        <strain evidence="7">AU8256</strain>
    </source>
</reference>
<dbReference type="PANTHER" id="PTHR30579:SF7">
    <property type="entry name" value="HTH-TYPE TRANSCRIPTIONAL REGULATOR LRHA-RELATED"/>
    <property type="match status" value="1"/>
</dbReference>
<keyword evidence="7" id="KW-1185">Reference proteome</keyword>
<evidence type="ECO:0000256" key="3">
    <source>
        <dbReference type="ARBA" id="ARBA00023125"/>
    </source>
</evidence>
<dbReference type="Gene3D" id="3.40.190.10">
    <property type="entry name" value="Periplasmic binding protein-like II"/>
    <property type="match status" value="2"/>
</dbReference>
<dbReference type="InterPro" id="IPR005119">
    <property type="entry name" value="LysR_subst-bd"/>
</dbReference>
<dbReference type="GO" id="GO:0003677">
    <property type="term" value="F:DNA binding"/>
    <property type="evidence" value="ECO:0007669"/>
    <property type="project" value="UniProtKB-KW"/>
</dbReference>